<dbReference type="EMBL" id="CP001348">
    <property type="protein sequence ID" value="ACL76283.1"/>
    <property type="molecule type" value="Genomic_DNA"/>
</dbReference>
<keyword evidence="1" id="KW-1133">Transmembrane helix</keyword>
<dbReference type="KEGG" id="cce:Ccel_1935"/>
<proteinExistence type="predicted"/>
<evidence type="ECO:0000313" key="2">
    <source>
        <dbReference type="EMBL" id="ACL76283.1"/>
    </source>
</evidence>
<dbReference type="eggNOG" id="ENOG50345JB">
    <property type="taxonomic scope" value="Bacteria"/>
</dbReference>
<dbReference type="AlphaFoldDB" id="B8I3E0"/>
<keyword evidence="3" id="KW-1185">Reference proteome</keyword>
<dbReference type="RefSeq" id="WP_015925387.1">
    <property type="nucleotide sequence ID" value="NC_011898.1"/>
</dbReference>
<evidence type="ECO:0000313" key="3">
    <source>
        <dbReference type="Proteomes" id="UP000001349"/>
    </source>
</evidence>
<dbReference type="HOGENOM" id="CLU_2632003_0_0_9"/>
<evidence type="ECO:0000256" key="1">
    <source>
        <dbReference type="SAM" id="Phobius"/>
    </source>
</evidence>
<keyword evidence="1" id="KW-0812">Transmembrane</keyword>
<dbReference type="OrthoDB" id="1739959at2"/>
<sequence>METNTLKRVLAWILLAGFVLLLLNIAIFHVLIVPSVALYLLIAIFFIFSKSRLAREKRNTVVTGGQQAIEQEAEKNKEN</sequence>
<reference evidence="2 3" key="1">
    <citation type="submission" date="2009-01" db="EMBL/GenBank/DDBJ databases">
        <title>Complete sequence of Clostridium cellulolyticum H10.</title>
        <authorList>
            <consortium name="US DOE Joint Genome Institute"/>
            <person name="Lucas S."/>
            <person name="Copeland A."/>
            <person name="Lapidus A."/>
            <person name="Glavina del Rio T."/>
            <person name="Dalin E."/>
            <person name="Tice H."/>
            <person name="Bruce D."/>
            <person name="Goodwin L."/>
            <person name="Pitluck S."/>
            <person name="Chertkov O."/>
            <person name="Saunders E."/>
            <person name="Brettin T."/>
            <person name="Detter J.C."/>
            <person name="Han C."/>
            <person name="Larimer F."/>
            <person name="Land M."/>
            <person name="Hauser L."/>
            <person name="Kyrpides N."/>
            <person name="Ivanova N."/>
            <person name="Zhou J."/>
            <person name="Richardson P."/>
        </authorList>
    </citation>
    <scope>NUCLEOTIDE SEQUENCE [LARGE SCALE GENOMIC DNA]</scope>
    <source>
        <strain evidence="3">ATCC 35319 / DSM 5812 / JCM 6584 / H10</strain>
    </source>
</reference>
<keyword evidence="1" id="KW-0472">Membrane</keyword>
<organism evidence="2 3">
    <name type="scientific">Ruminiclostridium cellulolyticum (strain ATCC 35319 / DSM 5812 / JCM 6584 / H10)</name>
    <name type="common">Clostridium cellulolyticum</name>
    <dbReference type="NCBI Taxonomy" id="394503"/>
    <lineage>
        <taxon>Bacteria</taxon>
        <taxon>Bacillati</taxon>
        <taxon>Bacillota</taxon>
        <taxon>Clostridia</taxon>
        <taxon>Eubacteriales</taxon>
        <taxon>Oscillospiraceae</taxon>
        <taxon>Ruminiclostridium</taxon>
    </lineage>
</organism>
<name>B8I3E0_RUMCH</name>
<feature type="transmembrane region" description="Helical" evidence="1">
    <location>
        <begin position="9"/>
        <end position="25"/>
    </location>
</feature>
<dbReference type="STRING" id="394503.Ccel_1935"/>
<dbReference type="Proteomes" id="UP000001349">
    <property type="component" value="Chromosome"/>
</dbReference>
<protein>
    <submittedName>
        <fullName evidence="2">Uncharacterized protein</fullName>
    </submittedName>
</protein>
<gene>
    <name evidence="2" type="ordered locus">Ccel_1935</name>
</gene>
<feature type="transmembrane region" description="Helical" evidence="1">
    <location>
        <begin position="31"/>
        <end position="48"/>
    </location>
</feature>
<accession>B8I3E0</accession>